<dbReference type="Pfam" id="PF25426">
    <property type="entry name" value="AAA_lid_BCS1"/>
    <property type="match status" value="1"/>
</dbReference>
<proteinExistence type="inferred from homology"/>
<evidence type="ECO:0000256" key="14">
    <source>
        <dbReference type="SAM" id="Phobius"/>
    </source>
</evidence>
<evidence type="ECO:0000313" key="17">
    <source>
        <dbReference type="EMBL" id="ODM96781.1"/>
    </source>
</evidence>
<gene>
    <name evidence="17" type="ORF">Ocin01_09893</name>
</gene>
<evidence type="ECO:0000256" key="1">
    <source>
        <dbReference type="ARBA" id="ARBA00004434"/>
    </source>
</evidence>
<evidence type="ECO:0000256" key="7">
    <source>
        <dbReference type="ARBA" id="ARBA00022801"/>
    </source>
</evidence>
<dbReference type="SUPFAM" id="SSF52540">
    <property type="entry name" value="P-loop containing nucleoside triphosphate hydrolases"/>
    <property type="match status" value="1"/>
</dbReference>
<comment type="similarity">
    <text evidence="2">Belongs to the AAA ATPase family. BCS1 subfamily.</text>
</comment>
<sequence>MASTYPKDPIGSSEPSWENSGGSYSMYLVPSFFTLLCSIPILLFVQHFLWKRISSLFWNTLTISVEVSGPRLDYNHTERLYHWLLEWLAKNLKDLPHSMAKAESEQDEYGKTVDRVDALPGFGVVIHFQYKGQWIRMERVHTPEIRCQDLTYEKIVLSSYRHNRSLIYQLLEDCKPVRKEEDEKKTIIYGVNQGCWNQIGHPKRRRPLSSVILSEDAKEKLMADVRDFKASEQWYVERGIPYRRGYLLYGPPGCGKSSFIRSIAGEIGYDICILSLTARGLNDDTLNVLMNSTPEDCIILLEDVDAAFRSREDTQASSREQNLSFEGCGPSTVTFGGLLNALDGVASTEGRLVFMTTNYVDRLDPAMIRPGRVDMKLLIDYPNDDQLSAIFTRFYPDCAADMKNEFVKRIRELDATNISMAAVQGLFMFHKESGQEAIDDIKEYFKDQILVSKSDAQKAKGLYC</sequence>
<dbReference type="SMART" id="SM01024">
    <property type="entry name" value="BCS1_N"/>
    <property type="match status" value="1"/>
</dbReference>
<keyword evidence="7" id="KW-0378">Hydrolase</keyword>
<dbReference type="InterPro" id="IPR050747">
    <property type="entry name" value="Mitochondrial_chaperone_BCS1"/>
</dbReference>
<evidence type="ECO:0000256" key="2">
    <source>
        <dbReference type="ARBA" id="ARBA00007448"/>
    </source>
</evidence>
<name>A0A1D2MV41_ORCCI</name>
<keyword evidence="18" id="KW-1185">Reference proteome</keyword>
<dbReference type="GO" id="GO:0005524">
    <property type="term" value="F:ATP binding"/>
    <property type="evidence" value="ECO:0007669"/>
    <property type="project" value="UniProtKB-KW"/>
</dbReference>
<dbReference type="OMA" id="NICCINI"/>
<feature type="domain" description="BCS1 N-terminal" evidence="16">
    <location>
        <begin position="35"/>
        <end position="211"/>
    </location>
</feature>
<keyword evidence="6" id="KW-0999">Mitochondrion inner membrane</keyword>
<dbReference type="GO" id="GO:0005743">
    <property type="term" value="C:mitochondrial inner membrane"/>
    <property type="evidence" value="ECO:0007669"/>
    <property type="project" value="UniProtKB-SubCell"/>
</dbReference>
<keyword evidence="9 14" id="KW-1133">Transmembrane helix</keyword>
<dbReference type="Proteomes" id="UP000094527">
    <property type="component" value="Unassembled WGS sequence"/>
</dbReference>
<dbReference type="STRING" id="48709.A0A1D2MV41"/>
<keyword evidence="10" id="KW-0496">Mitochondrion</keyword>
<dbReference type="InterPro" id="IPR003593">
    <property type="entry name" value="AAA+_ATPase"/>
</dbReference>
<dbReference type="EMBL" id="LJIJ01000503">
    <property type="protein sequence ID" value="ODM96781.1"/>
    <property type="molecule type" value="Genomic_DNA"/>
</dbReference>
<dbReference type="Pfam" id="PF00004">
    <property type="entry name" value="AAA"/>
    <property type="match status" value="1"/>
</dbReference>
<feature type="transmembrane region" description="Helical" evidence="14">
    <location>
        <begin position="24"/>
        <end position="45"/>
    </location>
</feature>
<evidence type="ECO:0000256" key="4">
    <source>
        <dbReference type="ARBA" id="ARBA00022692"/>
    </source>
</evidence>
<evidence type="ECO:0000259" key="15">
    <source>
        <dbReference type="SMART" id="SM00382"/>
    </source>
</evidence>
<dbReference type="InterPro" id="IPR057495">
    <property type="entry name" value="AAA_lid_BCS1"/>
</dbReference>
<dbReference type="AlphaFoldDB" id="A0A1D2MV41"/>
<evidence type="ECO:0000256" key="5">
    <source>
        <dbReference type="ARBA" id="ARBA00022741"/>
    </source>
</evidence>
<evidence type="ECO:0000256" key="13">
    <source>
        <dbReference type="ARBA" id="ARBA00048778"/>
    </source>
</evidence>
<keyword evidence="5" id="KW-0547">Nucleotide-binding</keyword>
<comment type="catalytic activity">
    <reaction evidence="13">
        <text>ATP + H2O = ADP + phosphate + H(+)</text>
        <dbReference type="Rhea" id="RHEA:13065"/>
        <dbReference type="ChEBI" id="CHEBI:15377"/>
        <dbReference type="ChEBI" id="CHEBI:15378"/>
        <dbReference type="ChEBI" id="CHEBI:30616"/>
        <dbReference type="ChEBI" id="CHEBI:43474"/>
        <dbReference type="ChEBI" id="CHEBI:456216"/>
    </reaction>
    <physiologicalReaction direction="left-to-right" evidence="13">
        <dbReference type="Rhea" id="RHEA:13066"/>
    </physiologicalReaction>
</comment>
<dbReference type="GO" id="GO:0016887">
    <property type="term" value="F:ATP hydrolysis activity"/>
    <property type="evidence" value="ECO:0007669"/>
    <property type="project" value="InterPro"/>
</dbReference>
<keyword evidence="11 14" id="KW-0472">Membrane</keyword>
<protein>
    <recommendedName>
        <fullName evidence="3">Mitochondrial chaperone BCS1</fullName>
    </recommendedName>
    <alternativeName>
        <fullName evidence="12">BCS1-like protein</fullName>
    </alternativeName>
</protein>
<evidence type="ECO:0000313" key="18">
    <source>
        <dbReference type="Proteomes" id="UP000094527"/>
    </source>
</evidence>
<reference evidence="17 18" key="1">
    <citation type="journal article" date="2016" name="Genome Biol. Evol.">
        <title>Gene Family Evolution Reflects Adaptation to Soil Environmental Stressors in the Genome of the Collembolan Orchesella cincta.</title>
        <authorList>
            <person name="Faddeeva-Vakhrusheva A."/>
            <person name="Derks M.F."/>
            <person name="Anvar S.Y."/>
            <person name="Agamennone V."/>
            <person name="Suring W."/>
            <person name="Smit S."/>
            <person name="van Straalen N.M."/>
            <person name="Roelofs D."/>
        </authorList>
    </citation>
    <scope>NUCLEOTIDE SEQUENCE [LARGE SCALE GENOMIC DNA]</scope>
    <source>
        <tissue evidence="17">Mixed pool</tissue>
    </source>
</reference>
<evidence type="ECO:0000256" key="10">
    <source>
        <dbReference type="ARBA" id="ARBA00023128"/>
    </source>
</evidence>
<feature type="domain" description="AAA+ ATPase" evidence="15">
    <location>
        <begin position="242"/>
        <end position="383"/>
    </location>
</feature>
<evidence type="ECO:0000256" key="8">
    <source>
        <dbReference type="ARBA" id="ARBA00022840"/>
    </source>
</evidence>
<evidence type="ECO:0000259" key="16">
    <source>
        <dbReference type="SMART" id="SM01024"/>
    </source>
</evidence>
<dbReference type="FunFam" id="3.40.50.300:FF:000768">
    <property type="entry name" value="Probable mitochondrial chaperone bcs1"/>
    <property type="match status" value="1"/>
</dbReference>
<dbReference type="Pfam" id="PF08740">
    <property type="entry name" value="BCS1_N"/>
    <property type="match status" value="1"/>
</dbReference>
<evidence type="ECO:0000256" key="6">
    <source>
        <dbReference type="ARBA" id="ARBA00022792"/>
    </source>
</evidence>
<evidence type="ECO:0000256" key="11">
    <source>
        <dbReference type="ARBA" id="ARBA00023136"/>
    </source>
</evidence>
<comment type="caution">
    <text evidence="17">The sequence shown here is derived from an EMBL/GenBank/DDBJ whole genome shotgun (WGS) entry which is preliminary data.</text>
</comment>
<dbReference type="PANTHER" id="PTHR23070">
    <property type="entry name" value="BCS1 AAA-TYPE ATPASE"/>
    <property type="match status" value="1"/>
</dbReference>
<dbReference type="GO" id="GO:0034551">
    <property type="term" value="P:mitochondrial respiratory chain complex III assembly"/>
    <property type="evidence" value="ECO:0007669"/>
    <property type="project" value="UniProtKB-ARBA"/>
</dbReference>
<dbReference type="InterPro" id="IPR014851">
    <property type="entry name" value="BCS1_N"/>
</dbReference>
<evidence type="ECO:0000256" key="12">
    <source>
        <dbReference type="ARBA" id="ARBA00032816"/>
    </source>
</evidence>
<dbReference type="SMART" id="SM00382">
    <property type="entry name" value="AAA"/>
    <property type="match status" value="1"/>
</dbReference>
<evidence type="ECO:0000256" key="3">
    <source>
        <dbReference type="ARBA" id="ARBA00016942"/>
    </source>
</evidence>
<dbReference type="Gene3D" id="3.40.50.300">
    <property type="entry name" value="P-loop containing nucleotide triphosphate hydrolases"/>
    <property type="match status" value="1"/>
</dbReference>
<keyword evidence="4 14" id="KW-0812">Transmembrane</keyword>
<dbReference type="InterPro" id="IPR027417">
    <property type="entry name" value="P-loop_NTPase"/>
</dbReference>
<dbReference type="InterPro" id="IPR003959">
    <property type="entry name" value="ATPase_AAA_core"/>
</dbReference>
<dbReference type="CDD" id="cd19510">
    <property type="entry name" value="RecA-like_BCS1"/>
    <property type="match status" value="1"/>
</dbReference>
<comment type="subcellular location">
    <subcellularLocation>
        <location evidence="1">Mitochondrion inner membrane</location>
        <topology evidence="1">Single-pass membrane protein</topology>
    </subcellularLocation>
</comment>
<accession>A0A1D2MV41</accession>
<organism evidence="17 18">
    <name type="scientific">Orchesella cincta</name>
    <name type="common">Springtail</name>
    <name type="synonym">Podura cincta</name>
    <dbReference type="NCBI Taxonomy" id="48709"/>
    <lineage>
        <taxon>Eukaryota</taxon>
        <taxon>Metazoa</taxon>
        <taxon>Ecdysozoa</taxon>
        <taxon>Arthropoda</taxon>
        <taxon>Hexapoda</taxon>
        <taxon>Collembola</taxon>
        <taxon>Entomobryomorpha</taxon>
        <taxon>Entomobryoidea</taxon>
        <taxon>Orchesellidae</taxon>
        <taxon>Orchesellinae</taxon>
        <taxon>Orchesella</taxon>
    </lineage>
</organism>
<dbReference type="OrthoDB" id="10251412at2759"/>
<evidence type="ECO:0000256" key="9">
    <source>
        <dbReference type="ARBA" id="ARBA00022989"/>
    </source>
</evidence>
<keyword evidence="8" id="KW-0067">ATP-binding</keyword>